<evidence type="ECO:0000256" key="5">
    <source>
        <dbReference type="ARBA" id="ARBA00022023"/>
    </source>
</evidence>
<reference evidence="16 17" key="1">
    <citation type="submission" date="2018-04" db="EMBL/GenBank/DDBJ databases">
        <title>Marixanthomonas spongiae HN-E44 sp. nov., isolated from a marine sponge.</title>
        <authorList>
            <person name="Luo L."/>
            <person name="Zhuang L."/>
        </authorList>
    </citation>
    <scope>NUCLEOTIDE SEQUENCE [LARGE SCALE GENOMIC DNA]</scope>
    <source>
        <strain evidence="16 17">HN-E44</strain>
    </source>
</reference>
<name>A0A2U0I8G8_9FLAO</name>
<dbReference type="FunFam" id="1.10.340.30:FF:000002">
    <property type="entry name" value="Adenine DNA glycosylase"/>
    <property type="match status" value="1"/>
</dbReference>
<feature type="domain" description="HhH-GPD" evidence="15">
    <location>
        <begin position="40"/>
        <end position="191"/>
    </location>
</feature>
<comment type="cofactor">
    <cofactor evidence="14">
        <name>[4Fe-4S] cluster</name>
        <dbReference type="ChEBI" id="CHEBI:49883"/>
    </cofactor>
    <text evidence="14">Binds 1 [4Fe-4S] cluster.</text>
</comment>
<dbReference type="SMART" id="SM00525">
    <property type="entry name" value="FES"/>
    <property type="match status" value="1"/>
</dbReference>
<dbReference type="Pfam" id="PF14815">
    <property type="entry name" value="NUDIX_4"/>
    <property type="match status" value="1"/>
</dbReference>
<dbReference type="GO" id="GO:0006298">
    <property type="term" value="P:mismatch repair"/>
    <property type="evidence" value="ECO:0007669"/>
    <property type="project" value="TreeGrafter"/>
</dbReference>
<evidence type="ECO:0000313" key="17">
    <source>
        <dbReference type="Proteomes" id="UP000245962"/>
    </source>
</evidence>
<dbReference type="SUPFAM" id="SSF48150">
    <property type="entry name" value="DNA-glycosylase"/>
    <property type="match status" value="1"/>
</dbReference>
<dbReference type="GO" id="GO:0034039">
    <property type="term" value="F:8-oxo-7,8-dihydroguanine DNA N-glycosylase activity"/>
    <property type="evidence" value="ECO:0007669"/>
    <property type="project" value="TreeGrafter"/>
</dbReference>
<evidence type="ECO:0000256" key="10">
    <source>
        <dbReference type="ARBA" id="ARBA00023004"/>
    </source>
</evidence>
<protein>
    <recommendedName>
        <fullName evidence="5 14">Adenine DNA glycosylase</fullName>
        <ecNumber evidence="4 14">3.2.2.31</ecNumber>
    </recommendedName>
</protein>
<dbReference type="SUPFAM" id="SSF55811">
    <property type="entry name" value="Nudix"/>
    <property type="match status" value="1"/>
</dbReference>
<dbReference type="InterPro" id="IPR003651">
    <property type="entry name" value="Endonuclease3_FeS-loop_motif"/>
</dbReference>
<dbReference type="Pfam" id="PF00730">
    <property type="entry name" value="HhH-GPD"/>
    <property type="match status" value="1"/>
</dbReference>
<dbReference type="EC" id="3.2.2.31" evidence="4 14"/>
<dbReference type="GO" id="GO:0000701">
    <property type="term" value="F:purine-specific mismatch base pair DNA N-glycosylase activity"/>
    <property type="evidence" value="ECO:0007669"/>
    <property type="project" value="UniProtKB-EC"/>
</dbReference>
<evidence type="ECO:0000256" key="13">
    <source>
        <dbReference type="ARBA" id="ARBA00023295"/>
    </source>
</evidence>
<evidence type="ECO:0000256" key="12">
    <source>
        <dbReference type="ARBA" id="ARBA00023204"/>
    </source>
</evidence>
<dbReference type="CDD" id="cd03431">
    <property type="entry name" value="NUDIX_DNA_Glycosylase_C-MutY"/>
    <property type="match status" value="1"/>
</dbReference>
<evidence type="ECO:0000256" key="7">
    <source>
        <dbReference type="ARBA" id="ARBA00022723"/>
    </source>
</evidence>
<dbReference type="GO" id="GO:0046872">
    <property type="term" value="F:metal ion binding"/>
    <property type="evidence" value="ECO:0007669"/>
    <property type="project" value="UniProtKB-UniRule"/>
</dbReference>
<dbReference type="CDD" id="cd00056">
    <property type="entry name" value="ENDO3c"/>
    <property type="match status" value="1"/>
</dbReference>
<keyword evidence="13 14" id="KW-0326">Glycosidase</keyword>
<dbReference type="Gene3D" id="1.10.340.30">
    <property type="entry name" value="Hypothetical protein, domain 2"/>
    <property type="match status" value="1"/>
</dbReference>
<evidence type="ECO:0000256" key="14">
    <source>
        <dbReference type="RuleBase" id="RU365096"/>
    </source>
</evidence>
<dbReference type="EMBL" id="QEHR01000001">
    <property type="protein sequence ID" value="PVW17402.1"/>
    <property type="molecule type" value="Genomic_DNA"/>
</dbReference>
<sequence length="355" mass="41200">MPENTTFFRNKLITWYLENKRELPWRKTKDPYRIWLSEIMLQQTRVEQGLPYYLKFVDAFPTVFHLAEAPQKTVLKLWQGLGYYSRARNLHAAAHYISETLKGEFPSNYKDLLNLKGVGDYTASAIASICYNEPQAVVDGNVYRVLSRVFGVETPINSTAGKKEFKQLAQQLIDAEQPGTYNQALMEFGARYCVPRNPNCEACIFNNRCEAYKKNLVSALPVKLKKRKVKKRYFNYMVVLSEGKRTLLNQRTGKGIWQQLYEFPLIESGKEVSEKELKKLEGFKLFSEEVNIEDMVLYNETSVVHKLSHQHLFARFWIVAVSEIQNTGIPFSEIQNYPVPVLLQNFISDFSVFKN</sequence>
<dbReference type="PANTHER" id="PTHR42944">
    <property type="entry name" value="ADENINE DNA GLYCOSYLASE"/>
    <property type="match status" value="1"/>
</dbReference>
<dbReference type="NCBIfam" id="TIGR01084">
    <property type="entry name" value="mutY"/>
    <property type="match status" value="1"/>
</dbReference>
<organism evidence="16 17">
    <name type="scientific">Marixanthomonas spongiae</name>
    <dbReference type="NCBI Taxonomy" id="2174845"/>
    <lineage>
        <taxon>Bacteria</taxon>
        <taxon>Pseudomonadati</taxon>
        <taxon>Bacteroidota</taxon>
        <taxon>Flavobacteriia</taxon>
        <taxon>Flavobacteriales</taxon>
        <taxon>Flavobacteriaceae</taxon>
        <taxon>Marixanthomonas</taxon>
    </lineage>
</organism>
<evidence type="ECO:0000256" key="11">
    <source>
        <dbReference type="ARBA" id="ARBA00023014"/>
    </source>
</evidence>
<comment type="caution">
    <text evidence="16">The sequence shown here is derived from an EMBL/GenBank/DDBJ whole genome shotgun (WGS) entry which is preliminary data.</text>
</comment>
<dbReference type="InterPro" id="IPR044298">
    <property type="entry name" value="MIG/MutY"/>
</dbReference>
<evidence type="ECO:0000259" key="15">
    <source>
        <dbReference type="SMART" id="SM00478"/>
    </source>
</evidence>
<comment type="similarity">
    <text evidence="3 14">Belongs to the Nth/MutY family.</text>
</comment>
<dbReference type="InterPro" id="IPR029119">
    <property type="entry name" value="MutY_C"/>
</dbReference>
<dbReference type="AlphaFoldDB" id="A0A2U0I8G8"/>
<dbReference type="GO" id="GO:0035485">
    <property type="term" value="F:adenine/guanine mispair binding"/>
    <property type="evidence" value="ECO:0007669"/>
    <property type="project" value="TreeGrafter"/>
</dbReference>
<dbReference type="Proteomes" id="UP000245962">
    <property type="component" value="Unassembled WGS sequence"/>
</dbReference>
<keyword evidence="10 14" id="KW-0408">Iron</keyword>
<dbReference type="Gene3D" id="1.10.1670.10">
    <property type="entry name" value="Helix-hairpin-Helix base-excision DNA repair enzymes (C-terminal)"/>
    <property type="match status" value="1"/>
</dbReference>
<proteinExistence type="inferred from homology"/>
<evidence type="ECO:0000256" key="8">
    <source>
        <dbReference type="ARBA" id="ARBA00022763"/>
    </source>
</evidence>
<evidence type="ECO:0000256" key="9">
    <source>
        <dbReference type="ARBA" id="ARBA00022801"/>
    </source>
</evidence>
<gene>
    <name evidence="16" type="primary">mutY</name>
    <name evidence="16" type="ORF">DDV96_02540</name>
</gene>
<keyword evidence="9" id="KW-0378">Hydrolase</keyword>
<dbReference type="InterPro" id="IPR011257">
    <property type="entry name" value="DNA_glycosylase"/>
</dbReference>
<keyword evidence="12" id="KW-0234">DNA repair</keyword>
<dbReference type="RefSeq" id="WP_116693151.1">
    <property type="nucleotide sequence ID" value="NZ_QEHR01000001.1"/>
</dbReference>
<dbReference type="Pfam" id="PF00633">
    <property type="entry name" value="HHH"/>
    <property type="match status" value="1"/>
</dbReference>
<evidence type="ECO:0000256" key="2">
    <source>
        <dbReference type="ARBA" id="ARBA00002933"/>
    </source>
</evidence>
<dbReference type="GO" id="GO:0006284">
    <property type="term" value="P:base-excision repair"/>
    <property type="evidence" value="ECO:0007669"/>
    <property type="project" value="UniProtKB-UniRule"/>
</dbReference>
<keyword evidence="7" id="KW-0479">Metal-binding</keyword>
<keyword evidence="17" id="KW-1185">Reference proteome</keyword>
<evidence type="ECO:0000256" key="4">
    <source>
        <dbReference type="ARBA" id="ARBA00012045"/>
    </source>
</evidence>
<dbReference type="OrthoDB" id="9802365at2"/>
<dbReference type="SMART" id="SM00478">
    <property type="entry name" value="ENDO3c"/>
    <property type="match status" value="1"/>
</dbReference>
<dbReference type="InterPro" id="IPR023170">
    <property type="entry name" value="HhH_base_excis_C"/>
</dbReference>
<accession>A0A2U0I8G8</accession>
<evidence type="ECO:0000313" key="16">
    <source>
        <dbReference type="EMBL" id="PVW17402.1"/>
    </source>
</evidence>
<comment type="function">
    <text evidence="2">Adenine glycosylase active on G-A mispairs. MutY also corrects error-prone DNA synthesis past GO lesions which are due to the oxidatively damaged form of guanine: 7,8-dihydro-8-oxoguanine (8-oxo-dGTP).</text>
</comment>
<evidence type="ECO:0000256" key="1">
    <source>
        <dbReference type="ARBA" id="ARBA00000843"/>
    </source>
</evidence>
<dbReference type="InterPro" id="IPR005760">
    <property type="entry name" value="A/G_AdeGlyc_MutY"/>
</dbReference>
<keyword evidence="8 14" id="KW-0227">DNA damage</keyword>
<dbReference type="GO" id="GO:0032357">
    <property type="term" value="F:oxidized purine DNA binding"/>
    <property type="evidence" value="ECO:0007669"/>
    <property type="project" value="TreeGrafter"/>
</dbReference>
<comment type="catalytic activity">
    <reaction evidence="1 14">
        <text>Hydrolyzes free adenine bases from 7,8-dihydro-8-oxoguanine:adenine mismatched double-stranded DNA, leaving an apurinic site.</text>
        <dbReference type="EC" id="3.2.2.31"/>
    </reaction>
</comment>
<dbReference type="InterPro" id="IPR015797">
    <property type="entry name" value="NUDIX_hydrolase-like_dom_sf"/>
</dbReference>
<evidence type="ECO:0000256" key="6">
    <source>
        <dbReference type="ARBA" id="ARBA00022485"/>
    </source>
</evidence>
<dbReference type="Gene3D" id="3.90.79.10">
    <property type="entry name" value="Nucleoside Triphosphate Pyrophosphohydrolase"/>
    <property type="match status" value="1"/>
</dbReference>
<dbReference type="InterPro" id="IPR000445">
    <property type="entry name" value="HhH_motif"/>
</dbReference>
<keyword evidence="11" id="KW-0411">Iron-sulfur</keyword>
<keyword evidence="6" id="KW-0004">4Fe-4S</keyword>
<evidence type="ECO:0000256" key="3">
    <source>
        <dbReference type="ARBA" id="ARBA00008343"/>
    </source>
</evidence>
<dbReference type="GO" id="GO:0051539">
    <property type="term" value="F:4 iron, 4 sulfur cluster binding"/>
    <property type="evidence" value="ECO:0007669"/>
    <property type="project" value="UniProtKB-UniRule"/>
</dbReference>
<dbReference type="PANTHER" id="PTHR42944:SF1">
    <property type="entry name" value="ADENINE DNA GLYCOSYLASE"/>
    <property type="match status" value="1"/>
</dbReference>
<dbReference type="InterPro" id="IPR003265">
    <property type="entry name" value="HhH-GPD_domain"/>
</dbReference>